<feature type="compositionally biased region" description="Polar residues" evidence="1">
    <location>
        <begin position="408"/>
        <end position="418"/>
    </location>
</feature>
<feature type="region of interest" description="Disordered" evidence="1">
    <location>
        <begin position="990"/>
        <end position="1014"/>
    </location>
</feature>
<proteinExistence type="predicted"/>
<evidence type="ECO:0000313" key="4">
    <source>
        <dbReference type="EMBL" id="KAF8912823.1"/>
    </source>
</evidence>
<evidence type="ECO:0000259" key="2">
    <source>
        <dbReference type="PROSITE" id="PS50003"/>
    </source>
</evidence>
<dbReference type="InterPro" id="IPR001849">
    <property type="entry name" value="PH_domain"/>
</dbReference>
<name>A0A9P5TV27_GYMJU</name>
<dbReference type="Gene3D" id="1.10.1000.11">
    <property type="entry name" value="Arf Nucleotide-binding Site Opener,domain 2"/>
    <property type="match status" value="1"/>
</dbReference>
<dbReference type="GO" id="GO:0005085">
    <property type="term" value="F:guanyl-nucleotide exchange factor activity"/>
    <property type="evidence" value="ECO:0007669"/>
    <property type="project" value="InterPro"/>
</dbReference>
<dbReference type="InterPro" id="IPR000904">
    <property type="entry name" value="Sec7_dom"/>
</dbReference>
<dbReference type="SMART" id="SM00233">
    <property type="entry name" value="PH"/>
    <property type="match status" value="1"/>
</dbReference>
<dbReference type="EMBL" id="JADNYJ010000002">
    <property type="protein sequence ID" value="KAF8912823.1"/>
    <property type="molecule type" value="Genomic_DNA"/>
</dbReference>
<reference evidence="4" key="1">
    <citation type="submission" date="2020-11" db="EMBL/GenBank/DDBJ databases">
        <authorList>
            <consortium name="DOE Joint Genome Institute"/>
            <person name="Ahrendt S."/>
            <person name="Riley R."/>
            <person name="Andreopoulos W."/>
            <person name="LaButti K."/>
            <person name="Pangilinan J."/>
            <person name="Ruiz-duenas F.J."/>
            <person name="Barrasa J.M."/>
            <person name="Sanchez-Garcia M."/>
            <person name="Camarero S."/>
            <person name="Miyauchi S."/>
            <person name="Serrano A."/>
            <person name="Linde D."/>
            <person name="Babiker R."/>
            <person name="Drula E."/>
            <person name="Ayuso-Fernandez I."/>
            <person name="Pacheco R."/>
            <person name="Padilla G."/>
            <person name="Ferreira P."/>
            <person name="Barriuso J."/>
            <person name="Kellner H."/>
            <person name="Castanera R."/>
            <person name="Alfaro M."/>
            <person name="Ramirez L."/>
            <person name="Pisabarro A.G."/>
            <person name="Kuo A."/>
            <person name="Tritt A."/>
            <person name="Lipzen A."/>
            <person name="He G."/>
            <person name="Yan M."/>
            <person name="Ng V."/>
            <person name="Cullen D."/>
            <person name="Martin F."/>
            <person name="Rosso M.-N."/>
            <person name="Henrissat B."/>
            <person name="Hibbett D."/>
            <person name="Martinez A.T."/>
            <person name="Grigoriev I.V."/>
        </authorList>
    </citation>
    <scope>NUCLEOTIDE SEQUENCE</scope>
    <source>
        <strain evidence="4">AH 44721</strain>
    </source>
</reference>
<dbReference type="SUPFAM" id="SSF50729">
    <property type="entry name" value="PH domain-like"/>
    <property type="match status" value="1"/>
</dbReference>
<feature type="domain" description="PH" evidence="2">
    <location>
        <begin position="742"/>
        <end position="867"/>
    </location>
</feature>
<accession>A0A9P5TV27</accession>
<comment type="caution">
    <text evidence="4">The sequence shown here is derived from an EMBL/GenBank/DDBJ whole genome shotgun (WGS) entry which is preliminary data.</text>
</comment>
<dbReference type="AlphaFoldDB" id="A0A9P5TV27"/>
<evidence type="ECO:0000313" key="5">
    <source>
        <dbReference type="Proteomes" id="UP000724874"/>
    </source>
</evidence>
<feature type="compositionally biased region" description="Basic and acidic residues" evidence="1">
    <location>
        <begin position="204"/>
        <end position="222"/>
    </location>
</feature>
<dbReference type="GO" id="GO:0032012">
    <property type="term" value="P:regulation of ARF protein signal transduction"/>
    <property type="evidence" value="ECO:0007669"/>
    <property type="project" value="InterPro"/>
</dbReference>
<dbReference type="InterPro" id="IPR011993">
    <property type="entry name" value="PH-like_dom_sf"/>
</dbReference>
<feature type="compositionally biased region" description="Polar residues" evidence="1">
    <location>
        <begin position="996"/>
        <end position="1014"/>
    </location>
</feature>
<dbReference type="Proteomes" id="UP000724874">
    <property type="component" value="Unassembled WGS sequence"/>
</dbReference>
<feature type="region of interest" description="Disordered" evidence="1">
    <location>
        <begin position="236"/>
        <end position="293"/>
    </location>
</feature>
<feature type="region of interest" description="Disordered" evidence="1">
    <location>
        <begin position="199"/>
        <end position="224"/>
    </location>
</feature>
<dbReference type="CDD" id="cd00171">
    <property type="entry name" value="Sec7"/>
    <property type="match status" value="1"/>
</dbReference>
<dbReference type="Pfam" id="PF15410">
    <property type="entry name" value="PH_9"/>
    <property type="match status" value="1"/>
</dbReference>
<keyword evidence="5" id="KW-1185">Reference proteome</keyword>
<dbReference type="PROSITE" id="PS50003">
    <property type="entry name" value="PH_DOMAIN"/>
    <property type="match status" value="1"/>
</dbReference>
<feature type="region of interest" description="Disordered" evidence="1">
    <location>
        <begin position="408"/>
        <end position="443"/>
    </location>
</feature>
<dbReference type="InterPro" id="IPR035999">
    <property type="entry name" value="Sec7_dom_sf"/>
</dbReference>
<feature type="region of interest" description="Disordered" evidence="1">
    <location>
        <begin position="353"/>
        <end position="390"/>
    </location>
</feature>
<feature type="region of interest" description="Disordered" evidence="1">
    <location>
        <begin position="53"/>
        <end position="73"/>
    </location>
</feature>
<dbReference type="SMART" id="SM00222">
    <property type="entry name" value="Sec7"/>
    <property type="match status" value="1"/>
</dbReference>
<feature type="region of interest" description="Disordered" evidence="1">
    <location>
        <begin position="1"/>
        <end position="27"/>
    </location>
</feature>
<evidence type="ECO:0000256" key="1">
    <source>
        <dbReference type="SAM" id="MobiDB-lite"/>
    </source>
</evidence>
<feature type="region of interest" description="Disordered" evidence="1">
    <location>
        <begin position="1216"/>
        <end position="1237"/>
    </location>
</feature>
<feature type="compositionally biased region" description="Basic and acidic residues" evidence="1">
    <location>
        <begin position="240"/>
        <end position="258"/>
    </location>
</feature>
<sequence length="1272" mass="140356">MDTLASGNRTPDMGAPPPYEHSPDSPLLLAETRTTRTVTTTTTETTTHFLSLPQWRKPNSSQAPAVQRSDADDTSLSLSSLAIKSPSPSLFLDKALPPTPPAEQADVDHVTTDMQDLATSAFTPTRPRPEFKLPTHKASAVTTALAHASLGLGFPHASIAFPRPEVNSIPFGSTSSPLSSPIISSSTVRRVKSLHRFQKSQSFEGHRDFDKAKGQAESERRQRGLSFTATSFLNLSTSETKGKGRESQELHVESESTKGVRRSLSRKASFWSRKKEPRQPETSNPVKETKGDSILILPPLPAVYQTSPFNISEFPNVPQKISENHSSSSAVLPNSYSENIRITECPSISNPISSLPCPNSPQPKPPDGTLDSLPPKVHISAAPRPRKQTSTPFLHRLSLAVFSSTDVPPTPSLSTGHSQLLACPTPRHTPQKQETPVPKPLDGDVESPEIYLARLRSTVTRAEVAGILASSSDPFFSRALRVYIDQFDFFDIPLDVALRKLLMEVGLPRETQQIDRVMEAFASRYMRCNLSIFISEDHPYILAFSLIMLHTDVFNPSNKRKMSKADYIKNTKLPGIPTEVLDCFFDNIVFAPFIFIEDPVDFNGQPGLLTDIKRPVSMAVNNHITVPSPSPSGSASFKVGNRIDPYFLILNNLLEPLRVDVGSYVPLENPFTYEGTDGAWNEQELHEAFVNAGVLEVEAPPDSRNTPTFSLNVIGKSGTSIGSSSKESFDLSRNEVETLNLKVTKVGHLNRKDDTVEGGRKSANRKWKTWSVILTGSQLLFFRDLNWPSALSHSSDFAEHSLPPLSSSFRPDESISLKDSIAVYDCLYTKYKNTFRFILPDGRQILLQAVDEKDINEWISRINYASTFKSTGVRMRPPGLSGEDALLTGVAAATSHLHDMQKHPDLPRPRSWDSNAPQDLMEMLSGPPPDRPRLSRRVTMTSSNTEFDPDVPVAPEIDGAEQFKATFDRVKAHLAADSLTLSNSEVPVAEVDSDITDSPLSSPRSFDSTNSRLPSRSHIIESKIHDLDSKIAASQTQLDCDLRLIRNIAILTPFQKSTRSRLAVVVQNIGKRVTQVRLELEKLKCHRVVLRCDLSSEGRSWNQSKRVALRVARETLRSRSRPTTAIPTMTLSSFDGSSTDLSPSAFNNATFSPNSSTSGSFHSALDFGLGWPSSDETSLLGRQHESVRLDVSSSALSLTSTHDAVKQYDIRQRSLSLTSSSPQLDSDRNDNEDEEIAEEWNRTRCAKRVSLIHVPSDIKMSVRSKASSKDSS</sequence>
<dbReference type="Gene3D" id="2.30.29.30">
    <property type="entry name" value="Pleckstrin-homology domain (PH domain)/Phosphotyrosine-binding domain (PTB)"/>
    <property type="match status" value="1"/>
</dbReference>
<organism evidence="4 5">
    <name type="scientific">Gymnopilus junonius</name>
    <name type="common">Spectacular rustgill mushroom</name>
    <name type="synonym">Gymnopilus spectabilis subsp. junonius</name>
    <dbReference type="NCBI Taxonomy" id="109634"/>
    <lineage>
        <taxon>Eukaryota</taxon>
        <taxon>Fungi</taxon>
        <taxon>Dikarya</taxon>
        <taxon>Basidiomycota</taxon>
        <taxon>Agaricomycotina</taxon>
        <taxon>Agaricomycetes</taxon>
        <taxon>Agaricomycetidae</taxon>
        <taxon>Agaricales</taxon>
        <taxon>Agaricineae</taxon>
        <taxon>Hymenogastraceae</taxon>
        <taxon>Gymnopilus</taxon>
    </lineage>
</organism>
<dbReference type="PROSITE" id="PS50190">
    <property type="entry name" value="SEC7"/>
    <property type="match status" value="1"/>
</dbReference>
<dbReference type="OrthoDB" id="430364at2759"/>
<dbReference type="PANTHER" id="PTHR10663">
    <property type="entry name" value="GUANYL-NUCLEOTIDE EXCHANGE FACTOR"/>
    <property type="match status" value="1"/>
</dbReference>
<dbReference type="PANTHER" id="PTHR10663:SF405">
    <property type="entry name" value="ARF GUANINE NUCLEOTIDE EXCHANGE FACTOR SYT1"/>
    <property type="match status" value="1"/>
</dbReference>
<dbReference type="InterPro" id="IPR023394">
    <property type="entry name" value="Sec7_C_sf"/>
</dbReference>
<dbReference type="SUPFAM" id="SSF48425">
    <property type="entry name" value="Sec7 domain"/>
    <property type="match status" value="1"/>
</dbReference>
<dbReference type="InterPro" id="IPR041681">
    <property type="entry name" value="PH_9"/>
</dbReference>
<evidence type="ECO:0000259" key="3">
    <source>
        <dbReference type="PROSITE" id="PS50190"/>
    </source>
</evidence>
<protein>
    <submittedName>
        <fullName evidence="4">Uncharacterized protein</fullName>
    </submittedName>
</protein>
<feature type="region of interest" description="Disordered" evidence="1">
    <location>
        <begin position="899"/>
        <end position="934"/>
    </location>
</feature>
<gene>
    <name evidence="4" type="ORF">CPB84DRAFT_1759590</name>
</gene>
<dbReference type="Pfam" id="PF01369">
    <property type="entry name" value="Sec7"/>
    <property type="match status" value="1"/>
</dbReference>
<feature type="compositionally biased region" description="Basic and acidic residues" evidence="1">
    <location>
        <begin position="899"/>
        <end position="911"/>
    </location>
</feature>
<feature type="domain" description="SEC7" evidence="3">
    <location>
        <begin position="451"/>
        <end position="591"/>
    </location>
</feature>